<evidence type="ECO:0000313" key="2">
    <source>
        <dbReference type="EMBL" id="CAI9594540.1"/>
    </source>
</evidence>
<organism evidence="2 3">
    <name type="scientific">Staurois parvus</name>
    <dbReference type="NCBI Taxonomy" id="386267"/>
    <lineage>
        <taxon>Eukaryota</taxon>
        <taxon>Metazoa</taxon>
        <taxon>Chordata</taxon>
        <taxon>Craniata</taxon>
        <taxon>Vertebrata</taxon>
        <taxon>Euteleostomi</taxon>
        <taxon>Amphibia</taxon>
        <taxon>Batrachia</taxon>
        <taxon>Anura</taxon>
        <taxon>Neobatrachia</taxon>
        <taxon>Ranoidea</taxon>
        <taxon>Ranidae</taxon>
        <taxon>Staurois</taxon>
    </lineage>
</organism>
<reference evidence="2" key="1">
    <citation type="submission" date="2023-05" db="EMBL/GenBank/DDBJ databases">
        <authorList>
            <person name="Stuckert A."/>
        </authorList>
    </citation>
    <scope>NUCLEOTIDE SEQUENCE</scope>
</reference>
<proteinExistence type="predicted"/>
<comment type="caution">
    <text evidence="2">The sequence shown here is derived from an EMBL/GenBank/DDBJ whole genome shotgun (WGS) entry which is preliminary data.</text>
</comment>
<evidence type="ECO:0000313" key="3">
    <source>
        <dbReference type="Proteomes" id="UP001162483"/>
    </source>
</evidence>
<gene>
    <name evidence="2" type="ORF">SPARVUS_LOCUS11744202</name>
</gene>
<keyword evidence="3" id="KW-1185">Reference proteome</keyword>
<dbReference type="Proteomes" id="UP001162483">
    <property type="component" value="Unassembled WGS sequence"/>
</dbReference>
<name>A0ABN9FEM1_9NEOB</name>
<feature type="compositionally biased region" description="Basic and acidic residues" evidence="1">
    <location>
        <begin position="24"/>
        <end position="36"/>
    </location>
</feature>
<accession>A0ABN9FEM1</accession>
<feature type="region of interest" description="Disordered" evidence="1">
    <location>
        <begin position="17"/>
        <end position="52"/>
    </location>
</feature>
<protein>
    <submittedName>
        <fullName evidence="2">Uncharacterized protein</fullName>
    </submittedName>
</protein>
<evidence type="ECO:0000256" key="1">
    <source>
        <dbReference type="SAM" id="MobiDB-lite"/>
    </source>
</evidence>
<dbReference type="EMBL" id="CATNWA010016681">
    <property type="protein sequence ID" value="CAI9594540.1"/>
    <property type="molecule type" value="Genomic_DNA"/>
</dbReference>
<sequence length="52" mass="5978">MTFFKFFKFPAAGGACTSRRHRDRNTEAGCRHRPEEMAGDAAGDTSWERRTR</sequence>